<comment type="caution">
    <text evidence="1">The sequence shown here is derived from an EMBL/GenBank/DDBJ whole genome shotgun (WGS) entry which is preliminary data.</text>
</comment>
<dbReference type="EMBL" id="MLJW01000015">
    <property type="protein sequence ID" value="OIR13144.1"/>
    <property type="molecule type" value="Genomic_DNA"/>
</dbReference>
<dbReference type="SUPFAM" id="SSF141694">
    <property type="entry name" value="AF2212/PG0164-like"/>
    <property type="match status" value="1"/>
</dbReference>
<reference evidence="1" key="1">
    <citation type="submission" date="2016-10" db="EMBL/GenBank/DDBJ databases">
        <title>Sequence of Gallionella enrichment culture.</title>
        <authorList>
            <person name="Poehlein A."/>
            <person name="Muehling M."/>
            <person name="Daniel R."/>
        </authorList>
    </citation>
    <scope>NUCLEOTIDE SEQUENCE</scope>
</reference>
<accession>A0A1J5TA66</accession>
<evidence type="ECO:0000313" key="1">
    <source>
        <dbReference type="EMBL" id="OIR13144.1"/>
    </source>
</evidence>
<dbReference type="Gene3D" id="2.40.30.100">
    <property type="entry name" value="AF2212/PG0164-like"/>
    <property type="match status" value="1"/>
</dbReference>
<name>A0A1J5TA66_9ZZZZ</name>
<dbReference type="Pfam" id="PF08922">
    <property type="entry name" value="DUF1905"/>
    <property type="match status" value="1"/>
</dbReference>
<evidence type="ECO:0008006" key="2">
    <source>
        <dbReference type="Google" id="ProtNLM"/>
    </source>
</evidence>
<gene>
    <name evidence="1" type="ORF">GALL_55280</name>
</gene>
<protein>
    <recommendedName>
        <fullName evidence="2">DUF1905 domain-containing protein</fullName>
    </recommendedName>
</protein>
<dbReference type="Pfam" id="PF13376">
    <property type="entry name" value="OmdA"/>
    <property type="match status" value="1"/>
</dbReference>
<dbReference type="InterPro" id="IPR015018">
    <property type="entry name" value="DUF1905"/>
</dbReference>
<dbReference type="InterPro" id="IPR037079">
    <property type="entry name" value="AF2212/PG0164-like_sf"/>
</dbReference>
<dbReference type="AlphaFoldDB" id="A0A1J5TA66"/>
<organism evidence="1">
    <name type="scientific">mine drainage metagenome</name>
    <dbReference type="NCBI Taxonomy" id="410659"/>
    <lineage>
        <taxon>unclassified sequences</taxon>
        <taxon>metagenomes</taxon>
        <taxon>ecological metagenomes</taxon>
    </lineage>
</organism>
<proteinExistence type="predicted"/>
<sequence>MIRFSTTIFQFGEQGEKTGWHYISITAAQAGQLGHQTKKSFRVKGKLDEFAIKEIALMPMGDGSFIMPLNATIRKGIKKRKGATLLVQIEKDETVFVLSNELMECLSDEPKALEYFNTLPKSHQRYFSNWINAAKTEPTKAKRIAQAVTGLSRKMNFGEMIRSLKTI</sequence>